<name>A0AAP0IBV1_9MAGN</name>
<comment type="caution">
    <text evidence="1">The sequence shown here is derived from an EMBL/GenBank/DDBJ whole genome shotgun (WGS) entry which is preliminary data.</text>
</comment>
<sequence length="211" mass="23881">MSEHSRKIYQRLNGTPPKFLYGELKELVRLERQARAKPMNLSYNIVQRRQLSLIRINHINVRVTLKFTYNQTNLRLVAKPHTTFLGFHKHKGVMIPTRSANVTRGVESDTRGMYNNVHARGWSLVCMVKPSGGPNQFCCNQQLDGGGEGISLNRSGSGLVPNLPHETRRGGFIRKSCYGHDLRSMLVCTKEMVATMLDNELTTLIKDGDND</sequence>
<dbReference type="AlphaFoldDB" id="A0AAP0IBV1"/>
<reference evidence="1 2" key="1">
    <citation type="submission" date="2024-01" db="EMBL/GenBank/DDBJ databases">
        <title>Genome assemblies of Stephania.</title>
        <authorList>
            <person name="Yang L."/>
        </authorList>
    </citation>
    <scope>NUCLEOTIDE SEQUENCE [LARGE SCALE GENOMIC DNA]</scope>
    <source>
        <strain evidence="1">JXDWG</strain>
        <tissue evidence="1">Leaf</tissue>
    </source>
</reference>
<accession>A0AAP0IBV1</accession>
<keyword evidence="2" id="KW-1185">Reference proteome</keyword>
<gene>
    <name evidence="1" type="ORF">Scep_019736</name>
</gene>
<protein>
    <submittedName>
        <fullName evidence="1">Uncharacterized protein</fullName>
    </submittedName>
</protein>
<dbReference type="Proteomes" id="UP001419268">
    <property type="component" value="Unassembled WGS sequence"/>
</dbReference>
<proteinExistence type="predicted"/>
<organism evidence="1 2">
    <name type="scientific">Stephania cephalantha</name>
    <dbReference type="NCBI Taxonomy" id="152367"/>
    <lineage>
        <taxon>Eukaryota</taxon>
        <taxon>Viridiplantae</taxon>
        <taxon>Streptophyta</taxon>
        <taxon>Embryophyta</taxon>
        <taxon>Tracheophyta</taxon>
        <taxon>Spermatophyta</taxon>
        <taxon>Magnoliopsida</taxon>
        <taxon>Ranunculales</taxon>
        <taxon>Menispermaceae</taxon>
        <taxon>Menispermoideae</taxon>
        <taxon>Cissampelideae</taxon>
        <taxon>Stephania</taxon>
    </lineage>
</organism>
<evidence type="ECO:0000313" key="1">
    <source>
        <dbReference type="EMBL" id="KAK9112217.1"/>
    </source>
</evidence>
<dbReference type="EMBL" id="JBBNAG010000008">
    <property type="protein sequence ID" value="KAK9112217.1"/>
    <property type="molecule type" value="Genomic_DNA"/>
</dbReference>
<evidence type="ECO:0000313" key="2">
    <source>
        <dbReference type="Proteomes" id="UP001419268"/>
    </source>
</evidence>